<accession>A0A916REL9</accession>
<protein>
    <recommendedName>
        <fullName evidence="4">Protein Atu4866</fullName>
    </recommendedName>
</protein>
<dbReference type="Proteomes" id="UP000596977">
    <property type="component" value="Unassembled WGS sequence"/>
</dbReference>
<keyword evidence="3" id="KW-1185">Reference proteome</keyword>
<feature type="chain" id="PRO_5036918001" description="Protein Atu4866" evidence="1">
    <location>
        <begin position="25"/>
        <end position="122"/>
    </location>
</feature>
<dbReference type="AlphaFoldDB" id="A0A916REL9"/>
<dbReference type="Pfam" id="PF11512">
    <property type="entry name" value="Atu4866"/>
    <property type="match status" value="1"/>
</dbReference>
<reference evidence="2 3" key="1">
    <citation type="journal article" date="2014" name="Int. J. Syst. Evol. Microbiol.">
        <title>Complete genome sequence of Corynebacterium casei LMG S-19264T (=DSM 44701T), isolated from a smear-ripened cheese.</title>
        <authorList>
            <consortium name="US DOE Joint Genome Institute (JGI-PGF)"/>
            <person name="Walter F."/>
            <person name="Albersmeier A."/>
            <person name="Kalinowski J."/>
            <person name="Ruckert C."/>
        </authorList>
    </citation>
    <scope>NUCLEOTIDE SEQUENCE [LARGE SCALE GENOMIC DNA]</scope>
    <source>
        <strain evidence="2 3">CGMCC 1.15896</strain>
    </source>
</reference>
<evidence type="ECO:0008006" key="4">
    <source>
        <dbReference type="Google" id="ProtNLM"/>
    </source>
</evidence>
<dbReference type="EMBL" id="BMKB01000004">
    <property type="protein sequence ID" value="GGA54342.1"/>
    <property type="molecule type" value="Genomic_DNA"/>
</dbReference>
<proteinExistence type="predicted"/>
<evidence type="ECO:0000313" key="2">
    <source>
        <dbReference type="EMBL" id="GGA54342.1"/>
    </source>
</evidence>
<dbReference type="InterPro" id="IPR038646">
    <property type="entry name" value="Atu4866-like_sf"/>
</dbReference>
<evidence type="ECO:0000256" key="1">
    <source>
        <dbReference type="SAM" id="SignalP"/>
    </source>
</evidence>
<organism evidence="2 3">
    <name type="scientific">Pelagibacterium lentulum</name>
    <dbReference type="NCBI Taxonomy" id="2029865"/>
    <lineage>
        <taxon>Bacteria</taxon>
        <taxon>Pseudomonadati</taxon>
        <taxon>Pseudomonadota</taxon>
        <taxon>Alphaproteobacteria</taxon>
        <taxon>Hyphomicrobiales</taxon>
        <taxon>Devosiaceae</taxon>
        <taxon>Pelagibacterium</taxon>
    </lineage>
</organism>
<comment type="caution">
    <text evidence="2">The sequence shown here is derived from an EMBL/GenBank/DDBJ whole genome shotgun (WGS) entry which is preliminary data.</text>
</comment>
<dbReference type="InterPro" id="IPR020955">
    <property type="entry name" value="Uncharacterised_Atu4866"/>
</dbReference>
<gene>
    <name evidence="2" type="ORF">GCM10011499_25640</name>
</gene>
<keyword evidence="1" id="KW-0732">Signal</keyword>
<dbReference type="Gene3D" id="2.40.128.290">
    <property type="entry name" value="Uncharacterised protein Atu4866, PF11512"/>
    <property type="match status" value="1"/>
</dbReference>
<feature type="signal peptide" evidence="1">
    <location>
        <begin position="1"/>
        <end position="24"/>
    </location>
</feature>
<name>A0A916REL9_9HYPH</name>
<evidence type="ECO:0000313" key="3">
    <source>
        <dbReference type="Proteomes" id="UP000596977"/>
    </source>
</evidence>
<sequence>MIAMNGLSLVAAMTLAFLPQKGLAQMTQNDKLALMQQPADTEHPYAAMWITEDGRIRHNLLPGGRYDEARGTRESAYQGRYEVRGNYIYYWDDTGFTADGEFIDDVLYHAGMVLYRDGNKPE</sequence>